<feature type="transmembrane region" description="Helical" evidence="6">
    <location>
        <begin position="5"/>
        <end position="28"/>
    </location>
</feature>
<dbReference type="InterPro" id="IPR004869">
    <property type="entry name" value="MMPL_dom"/>
</dbReference>
<evidence type="ECO:0000256" key="5">
    <source>
        <dbReference type="ARBA" id="ARBA00023136"/>
    </source>
</evidence>
<evidence type="ECO:0000313" key="8">
    <source>
        <dbReference type="EMBL" id="GAF78927.1"/>
    </source>
</evidence>
<accession>X0SSM5</accession>
<proteinExistence type="predicted"/>
<dbReference type="Pfam" id="PF03176">
    <property type="entry name" value="MMPL"/>
    <property type="match status" value="1"/>
</dbReference>
<evidence type="ECO:0000256" key="2">
    <source>
        <dbReference type="ARBA" id="ARBA00022475"/>
    </source>
</evidence>
<evidence type="ECO:0000256" key="3">
    <source>
        <dbReference type="ARBA" id="ARBA00022692"/>
    </source>
</evidence>
<keyword evidence="5 6" id="KW-0472">Membrane</keyword>
<gene>
    <name evidence="8" type="ORF">S01H1_13813</name>
</gene>
<evidence type="ECO:0000256" key="6">
    <source>
        <dbReference type="SAM" id="Phobius"/>
    </source>
</evidence>
<name>X0SSM5_9ZZZZ</name>
<dbReference type="InterPro" id="IPR050545">
    <property type="entry name" value="Mycobact_MmpL"/>
</dbReference>
<organism evidence="8">
    <name type="scientific">marine sediment metagenome</name>
    <dbReference type="NCBI Taxonomy" id="412755"/>
    <lineage>
        <taxon>unclassified sequences</taxon>
        <taxon>metagenomes</taxon>
        <taxon>ecological metagenomes</taxon>
    </lineage>
</organism>
<keyword evidence="4 6" id="KW-1133">Transmembrane helix</keyword>
<keyword evidence="3 6" id="KW-0812">Transmembrane</keyword>
<feature type="transmembrane region" description="Helical" evidence="6">
    <location>
        <begin position="34"/>
        <end position="52"/>
    </location>
</feature>
<feature type="domain" description="SSD" evidence="7">
    <location>
        <begin position="1"/>
        <end position="133"/>
    </location>
</feature>
<dbReference type="Gene3D" id="1.20.1640.10">
    <property type="entry name" value="Multidrug efflux transporter AcrB transmembrane domain"/>
    <property type="match status" value="1"/>
</dbReference>
<evidence type="ECO:0000259" key="7">
    <source>
        <dbReference type="PROSITE" id="PS50156"/>
    </source>
</evidence>
<dbReference type="AlphaFoldDB" id="X0SSM5"/>
<comment type="subcellular location">
    <subcellularLocation>
        <location evidence="1">Cell membrane</location>
        <topology evidence="1">Multi-pass membrane protein</topology>
    </subcellularLocation>
</comment>
<dbReference type="GO" id="GO:0005886">
    <property type="term" value="C:plasma membrane"/>
    <property type="evidence" value="ECO:0007669"/>
    <property type="project" value="UniProtKB-SubCell"/>
</dbReference>
<feature type="non-terminal residue" evidence="8">
    <location>
        <position position="1"/>
    </location>
</feature>
<feature type="transmembrane region" description="Helical" evidence="6">
    <location>
        <begin position="108"/>
        <end position="132"/>
    </location>
</feature>
<dbReference type="PANTHER" id="PTHR33406:SF13">
    <property type="entry name" value="MEMBRANE PROTEIN YDFJ"/>
    <property type="match status" value="1"/>
</dbReference>
<evidence type="ECO:0000256" key="4">
    <source>
        <dbReference type="ARBA" id="ARBA00022989"/>
    </source>
</evidence>
<keyword evidence="2" id="KW-1003">Cell membrane</keyword>
<feature type="transmembrane region" description="Helical" evidence="6">
    <location>
        <begin position="82"/>
        <end position="102"/>
    </location>
</feature>
<dbReference type="InterPro" id="IPR000731">
    <property type="entry name" value="SSD"/>
</dbReference>
<dbReference type="EMBL" id="BARS01007144">
    <property type="protein sequence ID" value="GAF78927.1"/>
    <property type="molecule type" value="Genomic_DNA"/>
</dbReference>
<dbReference type="SUPFAM" id="SSF82866">
    <property type="entry name" value="Multidrug efflux transporter AcrB transmembrane domain"/>
    <property type="match status" value="1"/>
</dbReference>
<comment type="caution">
    <text evidence="8">The sequence shown here is derived from an EMBL/GenBank/DDBJ whole genome shotgun (WGS) entry which is preliminary data.</text>
</comment>
<protein>
    <recommendedName>
        <fullName evidence="7">SSD domain-containing protein</fullName>
    </recommendedName>
</protein>
<dbReference type="PANTHER" id="PTHR33406">
    <property type="entry name" value="MEMBRANE PROTEIN MJ1562-RELATED"/>
    <property type="match status" value="1"/>
</dbReference>
<sequence length="153" mass="16925">YRNPILGLITIMPVAICIIWIVGTIYFLGYSFNIMTIMVTSLTIGIGIDYAIHTTQRFRLTADKTGNVKKAVSRTIEHTGGALFIAALTTASGFGMLILAPMPPEQQFGIITSMTIIYSYIISIIVLPPVLMKWGEWRKRKKGFIISPGKAKD</sequence>
<dbReference type="PROSITE" id="PS50156">
    <property type="entry name" value="SSD"/>
    <property type="match status" value="1"/>
</dbReference>
<evidence type="ECO:0000256" key="1">
    <source>
        <dbReference type="ARBA" id="ARBA00004651"/>
    </source>
</evidence>
<reference evidence="8" key="1">
    <citation type="journal article" date="2014" name="Front. Microbiol.">
        <title>High frequency of phylogenetically diverse reductive dehalogenase-homologous genes in deep subseafloor sedimentary metagenomes.</title>
        <authorList>
            <person name="Kawai M."/>
            <person name="Futagami T."/>
            <person name="Toyoda A."/>
            <person name="Takaki Y."/>
            <person name="Nishi S."/>
            <person name="Hori S."/>
            <person name="Arai W."/>
            <person name="Tsubouchi T."/>
            <person name="Morono Y."/>
            <person name="Uchiyama I."/>
            <person name="Ito T."/>
            <person name="Fujiyama A."/>
            <person name="Inagaki F."/>
            <person name="Takami H."/>
        </authorList>
    </citation>
    <scope>NUCLEOTIDE SEQUENCE</scope>
    <source>
        <strain evidence="8">Expedition CK06-06</strain>
    </source>
</reference>